<organism evidence="3 4">
    <name type="scientific">Acinetobacter terrae</name>
    <dbReference type="NCBI Taxonomy" id="2731247"/>
    <lineage>
        <taxon>Bacteria</taxon>
        <taxon>Pseudomonadati</taxon>
        <taxon>Pseudomonadota</taxon>
        <taxon>Gammaproteobacteria</taxon>
        <taxon>Moraxellales</taxon>
        <taxon>Moraxellaceae</taxon>
        <taxon>Acinetobacter</taxon>
        <taxon>Acinetobacter Taxon 24</taxon>
    </lineage>
</organism>
<dbReference type="SUPFAM" id="SSF51161">
    <property type="entry name" value="Trimeric LpxA-like enzymes"/>
    <property type="match status" value="1"/>
</dbReference>
<accession>A0A7Y2WAA0</accession>
<dbReference type="Gene3D" id="2.160.10.10">
    <property type="entry name" value="Hexapeptide repeat proteins"/>
    <property type="match status" value="1"/>
</dbReference>
<evidence type="ECO:0000256" key="1">
    <source>
        <dbReference type="ARBA" id="ARBA00007274"/>
    </source>
</evidence>
<dbReference type="GO" id="GO:0008374">
    <property type="term" value="F:O-acyltransferase activity"/>
    <property type="evidence" value="ECO:0007669"/>
    <property type="project" value="TreeGrafter"/>
</dbReference>
<keyword evidence="2 3" id="KW-0808">Transferase</keyword>
<reference evidence="3 4" key="1">
    <citation type="submission" date="2020-04" db="EMBL/GenBank/DDBJ databases">
        <title>Acinetobacter Taxon 24.</title>
        <authorList>
            <person name="Nemec A."/>
            <person name="Radolfova-Krizova L."/>
            <person name="Higgins P.G."/>
            <person name="Spanelova P."/>
        </authorList>
    </citation>
    <scope>NUCLEOTIDE SEQUENCE [LARGE SCALE GENOMIC DNA]</scope>
    <source>
        <strain evidence="3 4">ANC 5380</strain>
    </source>
</reference>
<evidence type="ECO:0000313" key="3">
    <source>
        <dbReference type="EMBL" id="NNH76954.1"/>
    </source>
</evidence>
<dbReference type="EMBL" id="JABERL010000010">
    <property type="protein sequence ID" value="NNH76954.1"/>
    <property type="molecule type" value="Genomic_DNA"/>
</dbReference>
<dbReference type="Proteomes" id="UP000569202">
    <property type="component" value="Unassembled WGS sequence"/>
</dbReference>
<dbReference type="InterPro" id="IPR051159">
    <property type="entry name" value="Hexapeptide_acetyltransf"/>
</dbReference>
<name>A0A7Y2WAA0_9GAMM</name>
<evidence type="ECO:0000256" key="2">
    <source>
        <dbReference type="ARBA" id="ARBA00022679"/>
    </source>
</evidence>
<dbReference type="CDD" id="cd05825">
    <property type="entry name" value="LbH_wcaF_like"/>
    <property type="match status" value="1"/>
</dbReference>
<comment type="caution">
    <text evidence="3">The sequence shown here is derived from an EMBL/GenBank/DDBJ whole genome shotgun (WGS) entry which is preliminary data.</text>
</comment>
<protein>
    <submittedName>
        <fullName evidence="3">Colanic acid biosynthesis acetyltransferase WcaF</fullName>
    </submittedName>
</protein>
<comment type="similarity">
    <text evidence="1">Belongs to the transferase hexapeptide repeat family.</text>
</comment>
<gene>
    <name evidence="3" type="primary">wcaF</name>
    <name evidence="3" type="ORF">HLH17_04545</name>
</gene>
<sequence length="184" mass="20795">MLKYQDLSKFTMPPNFRKASKLKVQLWWCVQASLFRWSPQFLYGFRAFLLRLFGAKVGKSVVIRPTVTVTYPWNVSIGDYAWIGDDVVLYSLGEIKIGDHAVVSQRSYLCTGDHDHTQIDFPIRGHKIVVEDEAWVATDVYIAPNVTIGRGAVIGARSSVFKNMPEGYICLGAPCKPIKPREIQ</sequence>
<dbReference type="PANTHER" id="PTHR23416:SF23">
    <property type="entry name" value="ACETYLTRANSFERASE C18B11.09C-RELATED"/>
    <property type="match status" value="1"/>
</dbReference>
<dbReference type="NCBIfam" id="NF007797">
    <property type="entry name" value="PRK10502.1"/>
    <property type="match status" value="1"/>
</dbReference>
<dbReference type="GO" id="GO:0005829">
    <property type="term" value="C:cytosol"/>
    <property type="evidence" value="ECO:0007669"/>
    <property type="project" value="TreeGrafter"/>
</dbReference>
<proteinExistence type="inferred from homology"/>
<dbReference type="InterPro" id="IPR011004">
    <property type="entry name" value="Trimer_LpxA-like_sf"/>
</dbReference>
<dbReference type="AlphaFoldDB" id="A0A7Y2WAA0"/>
<dbReference type="PANTHER" id="PTHR23416">
    <property type="entry name" value="SIALIC ACID SYNTHASE-RELATED"/>
    <property type="match status" value="1"/>
</dbReference>
<dbReference type="InterPro" id="IPR001451">
    <property type="entry name" value="Hexapep"/>
</dbReference>
<dbReference type="Pfam" id="PF00132">
    <property type="entry name" value="Hexapep"/>
    <property type="match status" value="1"/>
</dbReference>
<evidence type="ECO:0000313" key="4">
    <source>
        <dbReference type="Proteomes" id="UP000569202"/>
    </source>
</evidence>